<dbReference type="InterPro" id="IPR036388">
    <property type="entry name" value="WH-like_DNA-bd_sf"/>
</dbReference>
<dbReference type="GO" id="GO:0003700">
    <property type="term" value="F:DNA-binding transcription factor activity"/>
    <property type="evidence" value="ECO:0007669"/>
    <property type="project" value="InterPro"/>
</dbReference>
<dbReference type="AlphaFoldDB" id="A0A934SSU3"/>
<gene>
    <name evidence="2" type="ORF">IV501_11730</name>
</gene>
<dbReference type="InterPro" id="IPR039422">
    <property type="entry name" value="MarR/SlyA-like"/>
</dbReference>
<dbReference type="PANTHER" id="PTHR33164:SF99">
    <property type="entry name" value="MARR FAMILY REGULATORY PROTEIN"/>
    <property type="match status" value="1"/>
</dbReference>
<comment type="caution">
    <text evidence="2">The sequence shown here is derived from an EMBL/GenBank/DDBJ whole genome shotgun (WGS) entry which is preliminary data.</text>
</comment>
<feature type="domain" description="HTH marR-type" evidence="1">
    <location>
        <begin position="25"/>
        <end position="161"/>
    </location>
</feature>
<evidence type="ECO:0000313" key="3">
    <source>
        <dbReference type="Proteomes" id="UP000636458"/>
    </source>
</evidence>
<dbReference type="Gene3D" id="1.10.10.10">
    <property type="entry name" value="Winged helix-like DNA-binding domain superfamily/Winged helix DNA-binding domain"/>
    <property type="match status" value="1"/>
</dbReference>
<organism evidence="2 3">
    <name type="scientific">Lacisediminihabitans changchengi</name>
    <dbReference type="NCBI Taxonomy" id="2787634"/>
    <lineage>
        <taxon>Bacteria</taxon>
        <taxon>Bacillati</taxon>
        <taxon>Actinomycetota</taxon>
        <taxon>Actinomycetes</taxon>
        <taxon>Micrococcales</taxon>
        <taxon>Microbacteriaceae</taxon>
        <taxon>Lacisediminihabitans</taxon>
    </lineage>
</organism>
<accession>A0A934SSU3</accession>
<proteinExistence type="predicted"/>
<dbReference type="InterPro" id="IPR000835">
    <property type="entry name" value="HTH_MarR-typ"/>
</dbReference>
<dbReference type="RefSeq" id="WP_200556524.1">
    <property type="nucleotide sequence ID" value="NZ_JAEPES010000004.1"/>
</dbReference>
<dbReference type="PANTHER" id="PTHR33164">
    <property type="entry name" value="TRANSCRIPTIONAL REGULATOR, MARR FAMILY"/>
    <property type="match status" value="1"/>
</dbReference>
<evidence type="ECO:0000313" key="2">
    <source>
        <dbReference type="EMBL" id="MBK4348305.1"/>
    </source>
</evidence>
<protein>
    <submittedName>
        <fullName evidence="2">MarR family transcriptional regulator</fullName>
    </submittedName>
</protein>
<dbReference type="PRINTS" id="PR00598">
    <property type="entry name" value="HTHMARR"/>
</dbReference>
<dbReference type="GO" id="GO:0006950">
    <property type="term" value="P:response to stress"/>
    <property type="evidence" value="ECO:0007669"/>
    <property type="project" value="TreeGrafter"/>
</dbReference>
<sequence length="170" mass="19052">MDDERMDDERMDDYERPASRVDLQRVSLWTEISEGFQSTTRLLNRAVTEAFTLDAGEANVLLLLFRSEEGRLAMTHLANEIGFSSGGLTKLGARLAERGLVERASDSKDRRIVYLQLTDDGRTIGNDLCCLISSVVQSTWEDVLTDEQIAGLASAMTVLRKRDPKALLER</sequence>
<dbReference type="EMBL" id="JAEPES010000004">
    <property type="protein sequence ID" value="MBK4348305.1"/>
    <property type="molecule type" value="Genomic_DNA"/>
</dbReference>
<reference evidence="2" key="1">
    <citation type="submission" date="2021-01" db="EMBL/GenBank/DDBJ databases">
        <title>Lacisediminihabitans sp. nov. strain G11-30, isolated from Antarctic Soil.</title>
        <authorList>
            <person name="Li J."/>
        </authorList>
    </citation>
    <scope>NUCLEOTIDE SEQUENCE</scope>
    <source>
        <strain evidence="2">G11-30</strain>
    </source>
</reference>
<dbReference type="Pfam" id="PF12802">
    <property type="entry name" value="MarR_2"/>
    <property type="match status" value="1"/>
</dbReference>
<dbReference type="PROSITE" id="PS50995">
    <property type="entry name" value="HTH_MARR_2"/>
    <property type="match status" value="1"/>
</dbReference>
<dbReference type="SUPFAM" id="SSF46785">
    <property type="entry name" value="Winged helix' DNA-binding domain"/>
    <property type="match status" value="1"/>
</dbReference>
<name>A0A934SSU3_9MICO</name>
<dbReference type="InterPro" id="IPR036390">
    <property type="entry name" value="WH_DNA-bd_sf"/>
</dbReference>
<dbReference type="SMART" id="SM00347">
    <property type="entry name" value="HTH_MARR"/>
    <property type="match status" value="1"/>
</dbReference>
<keyword evidence="3" id="KW-1185">Reference proteome</keyword>
<dbReference type="Proteomes" id="UP000636458">
    <property type="component" value="Unassembled WGS sequence"/>
</dbReference>
<evidence type="ECO:0000259" key="1">
    <source>
        <dbReference type="PROSITE" id="PS50995"/>
    </source>
</evidence>